<keyword evidence="4" id="KW-0238">DNA-binding</keyword>
<feature type="region of interest" description="Disordered" evidence="7">
    <location>
        <begin position="607"/>
        <end position="626"/>
    </location>
</feature>
<dbReference type="InterPro" id="IPR037095">
    <property type="entry name" value="RBP-J/Cbf11_DNA-bd_sf"/>
</dbReference>
<accession>A0A8H8NSV7</accession>
<dbReference type="PANTHER" id="PTHR10665">
    <property type="entry name" value="RECOMBINING BINDING PROTEIN SUPPRESSOR OF HAIRLESS"/>
    <property type="match status" value="1"/>
</dbReference>
<feature type="compositionally biased region" description="Low complexity" evidence="7">
    <location>
        <begin position="328"/>
        <end position="343"/>
    </location>
</feature>
<dbReference type="InterPro" id="IPR040159">
    <property type="entry name" value="CLS_fam"/>
</dbReference>
<protein>
    <submittedName>
        <fullName evidence="10">Transcription factor cbf12</fullName>
    </submittedName>
</protein>
<reference evidence="10" key="1">
    <citation type="submission" date="2020-05" db="EMBL/GenBank/DDBJ databases">
        <title>Evolutionary and genomic comparisons of hybrid uninucleate and nonhybrid Rhizoctonia fungi.</title>
        <authorList>
            <person name="Li C."/>
            <person name="Chen X."/>
        </authorList>
    </citation>
    <scope>NUCLEOTIDE SEQUENCE</scope>
    <source>
        <strain evidence="10">AG-1 IA</strain>
    </source>
</reference>
<evidence type="ECO:0000256" key="7">
    <source>
        <dbReference type="SAM" id="MobiDB-lite"/>
    </source>
</evidence>
<dbReference type="InterPro" id="IPR015350">
    <property type="entry name" value="Beta-trefoil_DNA-bd_dom"/>
</dbReference>
<evidence type="ECO:0000256" key="3">
    <source>
        <dbReference type="ARBA" id="ARBA00023015"/>
    </source>
</evidence>
<evidence type="ECO:0000313" key="10">
    <source>
        <dbReference type="EMBL" id="QRW19411.1"/>
    </source>
</evidence>
<evidence type="ECO:0000256" key="5">
    <source>
        <dbReference type="ARBA" id="ARBA00023163"/>
    </source>
</evidence>
<dbReference type="KEGG" id="rsx:RhiXN_00817"/>
<evidence type="ECO:0000259" key="9">
    <source>
        <dbReference type="SMART" id="SM01268"/>
    </source>
</evidence>
<dbReference type="EMBL" id="CP059661">
    <property type="protein sequence ID" value="QRW19411.1"/>
    <property type="molecule type" value="Genomic_DNA"/>
</dbReference>
<proteinExistence type="inferred from homology"/>
<dbReference type="AlphaFoldDB" id="A0A8H8NSV7"/>
<dbReference type="GeneID" id="67023099"/>
<feature type="region of interest" description="Disordered" evidence="7">
    <location>
        <begin position="315"/>
        <end position="343"/>
    </location>
</feature>
<dbReference type="SUPFAM" id="SSF49417">
    <property type="entry name" value="p53-like transcription factors"/>
    <property type="match status" value="1"/>
</dbReference>
<dbReference type="Pfam" id="PF09270">
    <property type="entry name" value="BTD"/>
    <property type="match status" value="1"/>
</dbReference>
<sequence>MRTVIQTPGLAPLLPVCSIPMERRPMEPPSRANLELLLNAIDDRTATAAAQPTPNDVQTVWNAAVAGSSTVEDSVSNFKQVRPHWLADLGVCWPQSGKRKRDEATSPEESRAKIRRTVRDHLVLDYARVLPTPSMTTVVCLHAAVAQKSYGNEKRFLCPPPVVRVEGPLRQPRTQQLAMRIVTETGERTNEQRATLDETMHASFKTLHVSGPAGFKAKNFQLVLDVSDPDSPLGNTPWASFESSQVAIISKPSKKTAKTRNMSSCILAGGPVSLFNRINSQTVRTKYMAVEQGRLSASNSVWSAFNVTVVRSATESEESPDQVPAQLSPSASSARTTSASVRSYSSSVGARPVTYGSEIILTDALTGVASDPLIIRKVDKSRIINDDGGPVSQMQKIALQRIGEDGQRYYLSASGTITGSGFGGNAGTNGLGLTDVKSADRQSGSQSLHYQAPRMREERSAHGVTVVDEVDDWLCWTIVGISKFQYTFFDALGTFGTTPSRPITPFPTICTQPTYRPSTHTLELVVSNFTRDDPETGQSETLEIWLGNIGPLRQRIYRSNPGSGSVQTSAPPNVPYAKAAAGALPSTSDQAAVISAAEKAVLDFVDKPGSSATNATGSSSTGVFRRSSVMSPSQTIVVVDMPPIPDIVRTMQENVMSPGHLLAAGLLSQVAQQAQVSRRKDDSSSDTAAGRERSDEAAERTAAIASALVAATEGAAGTIPVVPPEALEPGVPPSAHMTRGLPLLFIRASDGAGYHSGRSVACESVFSSGASGEWVQAAQAVAGTTAGTAGVDPCLTLRIV</sequence>
<keyword evidence="3" id="KW-0805">Transcription regulation</keyword>
<feature type="domain" description="RBP-J/Cbf11/Cbf12 DNA binding" evidence="8">
    <location>
        <begin position="137"/>
        <end position="263"/>
    </location>
</feature>
<feature type="region of interest" description="Disordered" evidence="7">
    <location>
        <begin position="673"/>
        <end position="699"/>
    </location>
</feature>
<evidence type="ECO:0000256" key="6">
    <source>
        <dbReference type="ARBA" id="ARBA00023242"/>
    </source>
</evidence>
<dbReference type="SMART" id="SM01267">
    <property type="entry name" value="LAG1_DNAbind"/>
    <property type="match status" value="1"/>
</dbReference>
<feature type="domain" description="Beta-trefoil DNA-binding" evidence="9">
    <location>
        <begin position="264"/>
        <end position="476"/>
    </location>
</feature>
<evidence type="ECO:0000259" key="8">
    <source>
        <dbReference type="SMART" id="SM01267"/>
    </source>
</evidence>
<feature type="compositionally biased region" description="Low complexity" evidence="7">
    <location>
        <begin position="609"/>
        <end position="622"/>
    </location>
</feature>
<dbReference type="SUPFAM" id="SSF110217">
    <property type="entry name" value="DNA-binding protein LAG-1 (CSL)"/>
    <property type="match status" value="1"/>
</dbReference>
<keyword evidence="5" id="KW-0804">Transcription</keyword>
<dbReference type="InterPro" id="IPR015351">
    <property type="entry name" value="RBP-J/Cbf11/Cbf12_DNA-bd"/>
</dbReference>
<gene>
    <name evidence="10" type="ORF">RhiXN_00817</name>
</gene>
<dbReference type="Pfam" id="PF09271">
    <property type="entry name" value="LAG1-DNAbind"/>
    <property type="match status" value="1"/>
</dbReference>
<dbReference type="InterPro" id="IPR036358">
    <property type="entry name" value="BTD_sf"/>
</dbReference>
<dbReference type="InterPro" id="IPR008967">
    <property type="entry name" value="p53-like_TF_DNA-bd_sf"/>
</dbReference>
<comment type="subcellular location">
    <subcellularLocation>
        <location evidence="1">Nucleus</location>
    </subcellularLocation>
</comment>
<dbReference type="Gene3D" id="2.80.10.50">
    <property type="match status" value="1"/>
</dbReference>
<evidence type="ECO:0000256" key="2">
    <source>
        <dbReference type="ARBA" id="ARBA00009704"/>
    </source>
</evidence>
<comment type="similarity">
    <text evidence="2">Belongs to the Su(H) family.</text>
</comment>
<dbReference type="Gene3D" id="2.60.40.1450">
    <property type="entry name" value="LAG1, DNA binding domain"/>
    <property type="match status" value="1"/>
</dbReference>
<dbReference type="GO" id="GO:0001228">
    <property type="term" value="F:DNA-binding transcription activator activity, RNA polymerase II-specific"/>
    <property type="evidence" value="ECO:0007669"/>
    <property type="project" value="InterPro"/>
</dbReference>
<keyword evidence="6" id="KW-0539">Nucleus</keyword>
<dbReference type="GO" id="GO:0000978">
    <property type="term" value="F:RNA polymerase II cis-regulatory region sequence-specific DNA binding"/>
    <property type="evidence" value="ECO:0007669"/>
    <property type="project" value="InterPro"/>
</dbReference>
<name>A0A8H8NSV7_9AGAM</name>
<dbReference type="Proteomes" id="UP000650533">
    <property type="component" value="Chromosome 4"/>
</dbReference>
<evidence type="ECO:0000256" key="4">
    <source>
        <dbReference type="ARBA" id="ARBA00023125"/>
    </source>
</evidence>
<organism evidence="10 11">
    <name type="scientific">Rhizoctonia solani</name>
    <dbReference type="NCBI Taxonomy" id="456999"/>
    <lineage>
        <taxon>Eukaryota</taxon>
        <taxon>Fungi</taxon>
        <taxon>Dikarya</taxon>
        <taxon>Basidiomycota</taxon>
        <taxon>Agaricomycotina</taxon>
        <taxon>Agaricomycetes</taxon>
        <taxon>Cantharellales</taxon>
        <taxon>Ceratobasidiaceae</taxon>
        <taxon>Rhizoctonia</taxon>
    </lineage>
</organism>
<feature type="compositionally biased region" description="Basic and acidic residues" evidence="7">
    <location>
        <begin position="678"/>
        <end position="699"/>
    </location>
</feature>
<dbReference type="GO" id="GO:0005634">
    <property type="term" value="C:nucleus"/>
    <property type="evidence" value="ECO:0007669"/>
    <property type="project" value="UniProtKB-SubCell"/>
</dbReference>
<dbReference type="SMART" id="SM01268">
    <property type="entry name" value="BTD"/>
    <property type="match status" value="1"/>
</dbReference>
<dbReference type="RefSeq" id="XP_043179648.1">
    <property type="nucleotide sequence ID" value="XM_043320636.1"/>
</dbReference>
<evidence type="ECO:0000313" key="11">
    <source>
        <dbReference type="Proteomes" id="UP000650533"/>
    </source>
</evidence>
<evidence type="ECO:0000256" key="1">
    <source>
        <dbReference type="ARBA" id="ARBA00004123"/>
    </source>
</evidence>